<reference evidence="2" key="2">
    <citation type="submission" date="2021-02" db="EMBL/GenBank/DDBJ databases">
        <authorList>
            <person name="Kimball J.A."/>
            <person name="Haas M.W."/>
            <person name="Macchietto M."/>
            <person name="Kono T."/>
            <person name="Duquette J."/>
            <person name="Shao M."/>
        </authorList>
    </citation>
    <scope>NUCLEOTIDE SEQUENCE</scope>
    <source>
        <tissue evidence="2">Fresh leaf tissue</tissue>
    </source>
</reference>
<accession>A0A8J5X0S8</accession>
<keyword evidence="3" id="KW-1185">Reference proteome</keyword>
<evidence type="ECO:0000313" key="3">
    <source>
        <dbReference type="Proteomes" id="UP000729402"/>
    </source>
</evidence>
<dbReference type="OrthoDB" id="685265at2759"/>
<dbReference type="AlphaFoldDB" id="A0A8J5X0S8"/>
<sequence length="244" mass="27065">MADYCCTYMHEMNDVSRWLPSEILRDIGIADTAERRRLAFVEDLAARLAGVLSGGSEIAHQRPPSSCQCHRPQVWDNSSATLISRSPRSMPSRPAPPPPYLPLLEATAAPWQVMDGLRTPNGQILQPAFAPQQRLAPPACPFRGTGAQTVTRRSGGTGVFLPRAEAVPRRCNKAAARPSSINEPATRQCPAQRHHRRGDWPAAMARRQQELQLQAMAAVMWQMQQRVDVPATCRELALLQEITY</sequence>
<feature type="region of interest" description="Disordered" evidence="1">
    <location>
        <begin position="175"/>
        <end position="196"/>
    </location>
</feature>
<evidence type="ECO:0000256" key="1">
    <source>
        <dbReference type="SAM" id="MobiDB-lite"/>
    </source>
</evidence>
<dbReference type="Proteomes" id="UP000729402">
    <property type="component" value="Unassembled WGS sequence"/>
</dbReference>
<organism evidence="2 3">
    <name type="scientific">Zizania palustris</name>
    <name type="common">Northern wild rice</name>
    <dbReference type="NCBI Taxonomy" id="103762"/>
    <lineage>
        <taxon>Eukaryota</taxon>
        <taxon>Viridiplantae</taxon>
        <taxon>Streptophyta</taxon>
        <taxon>Embryophyta</taxon>
        <taxon>Tracheophyta</taxon>
        <taxon>Spermatophyta</taxon>
        <taxon>Magnoliopsida</taxon>
        <taxon>Liliopsida</taxon>
        <taxon>Poales</taxon>
        <taxon>Poaceae</taxon>
        <taxon>BOP clade</taxon>
        <taxon>Oryzoideae</taxon>
        <taxon>Oryzeae</taxon>
        <taxon>Zizaniinae</taxon>
        <taxon>Zizania</taxon>
    </lineage>
</organism>
<protein>
    <submittedName>
        <fullName evidence="2">Uncharacterized protein</fullName>
    </submittedName>
</protein>
<name>A0A8J5X0S8_ZIZPA</name>
<comment type="caution">
    <text evidence="2">The sequence shown here is derived from an EMBL/GenBank/DDBJ whole genome shotgun (WGS) entry which is preliminary data.</text>
</comment>
<reference evidence="2" key="1">
    <citation type="journal article" date="2021" name="bioRxiv">
        <title>Whole Genome Assembly and Annotation of Northern Wild Rice, Zizania palustris L., Supports a Whole Genome Duplication in the Zizania Genus.</title>
        <authorList>
            <person name="Haas M."/>
            <person name="Kono T."/>
            <person name="Macchietto M."/>
            <person name="Millas R."/>
            <person name="McGilp L."/>
            <person name="Shao M."/>
            <person name="Duquette J."/>
            <person name="Hirsch C.N."/>
            <person name="Kimball J."/>
        </authorList>
    </citation>
    <scope>NUCLEOTIDE SEQUENCE</scope>
    <source>
        <tissue evidence="2">Fresh leaf tissue</tissue>
    </source>
</reference>
<gene>
    <name evidence="2" type="ORF">GUJ93_ZPchr0013g36784</name>
</gene>
<proteinExistence type="predicted"/>
<dbReference type="EMBL" id="JAAALK010000079">
    <property type="protein sequence ID" value="KAG8097248.1"/>
    <property type="molecule type" value="Genomic_DNA"/>
</dbReference>
<evidence type="ECO:0000313" key="2">
    <source>
        <dbReference type="EMBL" id="KAG8097248.1"/>
    </source>
</evidence>